<dbReference type="AlphaFoldDB" id="A0A255Z5T6"/>
<protein>
    <recommendedName>
        <fullName evidence="3">Transmembrane anchor protein</fullName>
    </recommendedName>
</protein>
<evidence type="ECO:0000313" key="1">
    <source>
        <dbReference type="EMBL" id="OYQ36791.1"/>
    </source>
</evidence>
<evidence type="ECO:0008006" key="3">
    <source>
        <dbReference type="Google" id="ProtNLM"/>
    </source>
</evidence>
<keyword evidence="2" id="KW-1185">Reference proteome</keyword>
<dbReference type="Proteomes" id="UP000216998">
    <property type="component" value="Unassembled WGS sequence"/>
</dbReference>
<comment type="caution">
    <text evidence="1">The sequence shown here is derived from an EMBL/GenBank/DDBJ whole genome shotgun (WGS) entry which is preliminary data.</text>
</comment>
<reference evidence="1 2" key="1">
    <citation type="submission" date="2017-07" db="EMBL/GenBank/DDBJ databases">
        <title>Niveispirillum cyanobacteriorum sp. nov., isolated from cyanobacterial aggregates in a eutrophic lake.</title>
        <authorList>
            <person name="Cai H."/>
        </authorList>
    </citation>
    <scope>NUCLEOTIDE SEQUENCE [LARGE SCALE GENOMIC DNA]</scope>
    <source>
        <strain evidence="2">TH1-14</strain>
    </source>
</reference>
<sequence length="201" mass="21162">MTDMSMTPYQASPRALVRAGLGAVAASALVLTLFVLPAEYGIDPTGAGNALGLTKLAGGGGEAAEPAVAAPMAAPVAPGTPTPADITKSTALRSDRQELTLAPHTGAEVKAHMAQGDHFIFRWQATGGQVRFDMHGEPPNAQENEFSSYWKAKDLDSAQGAFTAPFTGTHGWYFRNRGDTPVTVVVETTGFYQDLYLPPVQ</sequence>
<dbReference type="EMBL" id="NOXU01000020">
    <property type="protein sequence ID" value="OYQ36791.1"/>
    <property type="molecule type" value="Genomic_DNA"/>
</dbReference>
<dbReference type="RefSeq" id="WP_094453673.1">
    <property type="nucleotide sequence ID" value="NZ_NOXU01000020.1"/>
</dbReference>
<gene>
    <name evidence="1" type="ORF">CHU95_03190</name>
</gene>
<proteinExistence type="predicted"/>
<dbReference type="OrthoDB" id="952847at2"/>
<evidence type="ECO:0000313" key="2">
    <source>
        <dbReference type="Proteomes" id="UP000216998"/>
    </source>
</evidence>
<organism evidence="1 2">
    <name type="scientific">Niveispirillum lacus</name>
    <dbReference type="NCBI Taxonomy" id="1981099"/>
    <lineage>
        <taxon>Bacteria</taxon>
        <taxon>Pseudomonadati</taxon>
        <taxon>Pseudomonadota</taxon>
        <taxon>Alphaproteobacteria</taxon>
        <taxon>Rhodospirillales</taxon>
        <taxon>Azospirillaceae</taxon>
        <taxon>Niveispirillum</taxon>
    </lineage>
</organism>
<accession>A0A255Z5T6</accession>
<name>A0A255Z5T6_9PROT</name>